<organism evidence="2 3">
    <name type="scientific">Vitis vinifera</name>
    <name type="common">Grape</name>
    <dbReference type="NCBI Taxonomy" id="29760"/>
    <lineage>
        <taxon>Eukaryota</taxon>
        <taxon>Viridiplantae</taxon>
        <taxon>Streptophyta</taxon>
        <taxon>Embryophyta</taxon>
        <taxon>Tracheophyta</taxon>
        <taxon>Spermatophyta</taxon>
        <taxon>Magnoliopsida</taxon>
        <taxon>eudicotyledons</taxon>
        <taxon>Gunneridae</taxon>
        <taxon>Pentapetalae</taxon>
        <taxon>rosids</taxon>
        <taxon>Vitales</taxon>
        <taxon>Vitaceae</taxon>
        <taxon>Viteae</taxon>
        <taxon>Vitis</taxon>
    </lineage>
</organism>
<dbReference type="Pfam" id="PF03181">
    <property type="entry name" value="BURP"/>
    <property type="match status" value="1"/>
</dbReference>
<dbReference type="InterPro" id="IPR004873">
    <property type="entry name" value="BURP_dom"/>
</dbReference>
<proteinExistence type="predicted"/>
<dbReference type="InterPro" id="IPR044816">
    <property type="entry name" value="BURP"/>
</dbReference>
<dbReference type="SMART" id="SM01045">
    <property type="entry name" value="BURP"/>
    <property type="match status" value="1"/>
</dbReference>
<gene>
    <name evidence="2" type="primary">RD22_27</name>
    <name evidence="2" type="ORF">CK203_114539</name>
</gene>
<evidence type="ECO:0000259" key="1">
    <source>
        <dbReference type="PROSITE" id="PS51277"/>
    </source>
</evidence>
<comment type="caution">
    <text evidence="2">The sequence shown here is derived from an EMBL/GenBank/DDBJ whole genome shotgun (WGS) entry which is preliminary data.</text>
</comment>
<dbReference type="PROSITE" id="PS51277">
    <property type="entry name" value="BURP"/>
    <property type="match status" value="1"/>
</dbReference>
<feature type="domain" description="BURP" evidence="1">
    <location>
        <begin position="1"/>
        <end position="136"/>
    </location>
</feature>
<dbReference type="PANTHER" id="PTHR31236:SF2">
    <property type="entry name" value="BURP DOMAIN PROTEIN RD22"/>
    <property type="match status" value="1"/>
</dbReference>
<dbReference type="AlphaFoldDB" id="A0A438FKJ8"/>
<sequence length="136" mass="15069">MGSSSYGTLLICLQPSSSPLQTHTPGCQVAESMPFSSNKLPEILNRFSLKEKSAEAEIIKKELEVCEEPAMEGEARYCATSLESLIHFSTSKLGRNVNEVSTFTFLPSFEVLKWIRDSNDVAQYGFSFHGRLLTGL</sequence>
<protein>
    <submittedName>
        <fullName evidence="2">BURP domain protein RD22</fullName>
    </submittedName>
</protein>
<name>A0A438FKJ8_VITVI</name>
<dbReference type="EMBL" id="QGNW01000856">
    <property type="protein sequence ID" value="RVW60512.1"/>
    <property type="molecule type" value="Genomic_DNA"/>
</dbReference>
<evidence type="ECO:0000313" key="2">
    <source>
        <dbReference type="EMBL" id="RVW60512.1"/>
    </source>
</evidence>
<evidence type="ECO:0000313" key="3">
    <source>
        <dbReference type="Proteomes" id="UP000288805"/>
    </source>
</evidence>
<accession>A0A438FKJ8</accession>
<dbReference type="Proteomes" id="UP000288805">
    <property type="component" value="Unassembled WGS sequence"/>
</dbReference>
<dbReference type="PANTHER" id="PTHR31236">
    <property type="entry name" value="BURP DOMAIN PROTEIN USPL1-LIKE"/>
    <property type="match status" value="1"/>
</dbReference>
<reference evidence="2 3" key="1">
    <citation type="journal article" date="2018" name="PLoS Genet.">
        <title>Population sequencing reveals clonal diversity and ancestral inbreeding in the grapevine cultivar Chardonnay.</title>
        <authorList>
            <person name="Roach M.J."/>
            <person name="Johnson D.L."/>
            <person name="Bohlmann J."/>
            <person name="van Vuuren H.J."/>
            <person name="Jones S.J."/>
            <person name="Pretorius I.S."/>
            <person name="Schmidt S.A."/>
            <person name="Borneman A.R."/>
        </authorList>
    </citation>
    <scope>NUCLEOTIDE SEQUENCE [LARGE SCALE GENOMIC DNA]</scope>
    <source>
        <strain evidence="3">cv. Chardonnay</strain>
        <tissue evidence="2">Leaf</tissue>
    </source>
</reference>